<evidence type="ECO:0000313" key="5">
    <source>
        <dbReference type="EMBL" id="TLP79972.1"/>
    </source>
</evidence>
<dbReference type="GO" id="GO:0047116">
    <property type="term" value="F:1,6-dihydroxycyclohexa-2,4-diene-1-carboxylate dehydrogenase activity"/>
    <property type="evidence" value="ECO:0007669"/>
    <property type="project" value="UniProtKB-EC"/>
</dbReference>
<feature type="domain" description="Ketoreductase" evidence="4">
    <location>
        <begin position="11"/>
        <end position="196"/>
    </location>
</feature>
<dbReference type="PRINTS" id="PR00080">
    <property type="entry name" value="SDRFAMILY"/>
</dbReference>
<gene>
    <name evidence="5" type="ORF">FEF27_00880</name>
</gene>
<reference evidence="5 6" key="1">
    <citation type="submission" date="2019-05" db="EMBL/GenBank/DDBJ databases">
        <title>Nesterenkonia sp. GY239, isolated from the Southern Atlantic Ocean.</title>
        <authorList>
            <person name="Zhang G."/>
        </authorList>
    </citation>
    <scope>NUCLEOTIDE SEQUENCE [LARGE SCALE GENOMIC DNA]</scope>
    <source>
        <strain evidence="5 6">GY239</strain>
    </source>
</reference>
<dbReference type="EMBL" id="VAWA01000001">
    <property type="protein sequence ID" value="TLP79972.1"/>
    <property type="molecule type" value="Genomic_DNA"/>
</dbReference>
<dbReference type="PANTHER" id="PTHR42760">
    <property type="entry name" value="SHORT-CHAIN DEHYDROGENASES/REDUCTASES FAMILY MEMBER"/>
    <property type="match status" value="1"/>
</dbReference>
<dbReference type="PROSITE" id="PS00061">
    <property type="entry name" value="ADH_SHORT"/>
    <property type="match status" value="1"/>
</dbReference>
<sequence length="268" mass="27971">MGLEAGLLDGKNVLVTGAAQGIGREVAVLAARQGAELILADRSELVEDTAQAAAAAAGEHRRQLRCLTALADLETWEGAEDVAYRATSETGDIDVCINAVGGTIWAKPYDVYEPDRIEAEIRRSLFPTMWMCRAVLPGMKQRGTGTIVNVSSVATRGINRGPYSAAKGGVNALTASLAMESAEAGVRVVATAPGGTEAPPRRIPRGPGPESDQEKAWFGQVVDQTLDSSAFGRYGTLAEQAWPIVFLASDAASYITGSVLPVAGGDQG</sequence>
<keyword evidence="6" id="KW-1185">Reference proteome</keyword>
<evidence type="ECO:0000256" key="2">
    <source>
        <dbReference type="RuleBase" id="RU000363"/>
    </source>
</evidence>
<dbReference type="InterPro" id="IPR057326">
    <property type="entry name" value="KR_dom"/>
</dbReference>
<dbReference type="InterPro" id="IPR020904">
    <property type="entry name" value="Sc_DH/Rdtase_CS"/>
</dbReference>
<evidence type="ECO:0000313" key="6">
    <source>
        <dbReference type="Proteomes" id="UP000306544"/>
    </source>
</evidence>
<dbReference type="GO" id="GO:0030497">
    <property type="term" value="P:fatty acid elongation"/>
    <property type="evidence" value="ECO:0007669"/>
    <property type="project" value="TreeGrafter"/>
</dbReference>
<dbReference type="PANTHER" id="PTHR42760:SF123">
    <property type="entry name" value="OXIDOREDUCTASE"/>
    <property type="match status" value="1"/>
</dbReference>
<dbReference type="PRINTS" id="PR00081">
    <property type="entry name" value="GDHRDH"/>
</dbReference>
<keyword evidence="5" id="KW-0560">Oxidoreductase</keyword>
<dbReference type="SUPFAM" id="SSF51735">
    <property type="entry name" value="NAD(P)-binding Rossmann-fold domains"/>
    <property type="match status" value="1"/>
</dbReference>
<proteinExistence type="inferred from homology"/>
<comment type="similarity">
    <text evidence="1 2">Belongs to the short-chain dehydrogenases/reductases (SDR) family.</text>
</comment>
<evidence type="ECO:0000256" key="1">
    <source>
        <dbReference type="ARBA" id="ARBA00006484"/>
    </source>
</evidence>
<feature type="region of interest" description="Disordered" evidence="3">
    <location>
        <begin position="192"/>
        <end position="213"/>
    </location>
</feature>
<comment type="caution">
    <text evidence="5">The sequence shown here is derived from an EMBL/GenBank/DDBJ whole genome shotgun (WGS) entry which is preliminary data.</text>
</comment>
<dbReference type="InterPro" id="IPR002347">
    <property type="entry name" value="SDR_fam"/>
</dbReference>
<dbReference type="Proteomes" id="UP000306544">
    <property type="component" value="Unassembled WGS sequence"/>
</dbReference>
<dbReference type="Pfam" id="PF00106">
    <property type="entry name" value="adh_short"/>
    <property type="match status" value="1"/>
</dbReference>
<dbReference type="InterPro" id="IPR036291">
    <property type="entry name" value="NAD(P)-bd_dom_sf"/>
</dbReference>
<evidence type="ECO:0000256" key="3">
    <source>
        <dbReference type="SAM" id="MobiDB-lite"/>
    </source>
</evidence>
<dbReference type="SMART" id="SM00822">
    <property type="entry name" value="PKS_KR"/>
    <property type="match status" value="1"/>
</dbReference>
<dbReference type="NCBIfam" id="NF040811">
    <property type="entry name" value="BenD"/>
    <property type="match status" value="1"/>
</dbReference>
<evidence type="ECO:0000259" key="4">
    <source>
        <dbReference type="SMART" id="SM00822"/>
    </source>
</evidence>
<dbReference type="Gene3D" id="3.40.50.720">
    <property type="entry name" value="NAD(P)-binding Rossmann-like Domain"/>
    <property type="match status" value="1"/>
</dbReference>
<dbReference type="OrthoDB" id="286404at2"/>
<dbReference type="InterPro" id="IPR047686">
    <property type="entry name" value="BenD"/>
</dbReference>
<dbReference type="EC" id="1.3.1.25" evidence="5"/>
<accession>A0A5R9AMZ9</accession>
<dbReference type="AlphaFoldDB" id="A0A5R9AMZ9"/>
<dbReference type="NCBIfam" id="NF009463">
    <property type="entry name" value="PRK12823.1"/>
    <property type="match status" value="1"/>
</dbReference>
<dbReference type="RefSeq" id="WP_138168934.1">
    <property type="nucleotide sequence ID" value="NZ_VAWA01000001.1"/>
</dbReference>
<dbReference type="GO" id="GO:0016616">
    <property type="term" value="F:oxidoreductase activity, acting on the CH-OH group of donors, NAD or NADP as acceptor"/>
    <property type="evidence" value="ECO:0007669"/>
    <property type="project" value="UniProtKB-ARBA"/>
</dbReference>
<organism evidence="5 6">
    <name type="scientific">Nesterenkonia sphaerica</name>
    <dbReference type="NCBI Taxonomy" id="1804988"/>
    <lineage>
        <taxon>Bacteria</taxon>
        <taxon>Bacillati</taxon>
        <taxon>Actinomycetota</taxon>
        <taxon>Actinomycetes</taxon>
        <taxon>Micrococcales</taxon>
        <taxon>Micrococcaceae</taxon>
        <taxon>Nesterenkonia</taxon>
    </lineage>
</organism>
<name>A0A5R9AMZ9_9MICC</name>
<protein>
    <submittedName>
        <fullName evidence="5">1,6-dihydroxycyclohexa-2,4-diene-1-carboxylate dehydrogenase</fullName>
        <ecNumber evidence="5">1.3.1.25</ecNumber>
    </submittedName>
</protein>